<protein>
    <submittedName>
        <fullName evidence="2">Uncharacterized protein</fullName>
    </submittedName>
</protein>
<evidence type="ECO:0000313" key="2">
    <source>
        <dbReference type="EMBL" id="GFS97649.1"/>
    </source>
</evidence>
<proteinExistence type="predicted"/>
<comment type="caution">
    <text evidence="2">The sequence shown here is derived from an EMBL/GenBank/DDBJ whole genome shotgun (WGS) entry which is preliminary data.</text>
</comment>
<dbReference type="EMBL" id="BMAW01006175">
    <property type="protein sequence ID" value="GFS97649.1"/>
    <property type="molecule type" value="Genomic_DNA"/>
</dbReference>
<dbReference type="OrthoDB" id="6427547at2759"/>
<evidence type="ECO:0000313" key="3">
    <source>
        <dbReference type="Proteomes" id="UP000887013"/>
    </source>
</evidence>
<accession>A0A8X6TDY1</accession>
<organism evidence="2 3">
    <name type="scientific">Nephila pilipes</name>
    <name type="common">Giant wood spider</name>
    <name type="synonym">Nephila maculata</name>
    <dbReference type="NCBI Taxonomy" id="299642"/>
    <lineage>
        <taxon>Eukaryota</taxon>
        <taxon>Metazoa</taxon>
        <taxon>Ecdysozoa</taxon>
        <taxon>Arthropoda</taxon>
        <taxon>Chelicerata</taxon>
        <taxon>Arachnida</taxon>
        <taxon>Araneae</taxon>
        <taxon>Araneomorphae</taxon>
        <taxon>Entelegynae</taxon>
        <taxon>Araneoidea</taxon>
        <taxon>Nephilidae</taxon>
        <taxon>Nephila</taxon>
    </lineage>
</organism>
<feature type="region of interest" description="Disordered" evidence="1">
    <location>
        <begin position="21"/>
        <end position="47"/>
    </location>
</feature>
<name>A0A8X6TDY1_NEPPI</name>
<dbReference type="AlphaFoldDB" id="A0A8X6TDY1"/>
<keyword evidence="3" id="KW-1185">Reference proteome</keyword>
<reference evidence="2" key="1">
    <citation type="submission" date="2020-08" db="EMBL/GenBank/DDBJ databases">
        <title>Multicomponent nature underlies the extraordinary mechanical properties of spider dragline silk.</title>
        <authorList>
            <person name="Kono N."/>
            <person name="Nakamura H."/>
            <person name="Mori M."/>
            <person name="Yoshida Y."/>
            <person name="Ohtoshi R."/>
            <person name="Malay A.D."/>
            <person name="Moran D.A.P."/>
            <person name="Tomita M."/>
            <person name="Numata K."/>
            <person name="Arakawa K."/>
        </authorList>
    </citation>
    <scope>NUCLEOTIDE SEQUENCE</scope>
</reference>
<feature type="compositionally biased region" description="Basic and acidic residues" evidence="1">
    <location>
        <begin position="24"/>
        <end position="46"/>
    </location>
</feature>
<evidence type="ECO:0000256" key="1">
    <source>
        <dbReference type="SAM" id="MobiDB-lite"/>
    </source>
</evidence>
<sequence length="93" mass="10947">MPHAVVEHEVQEIEIVVSNSHFSMSRERQQRRDPEQADNWRDADKSNKRKTPSLLFYFRAHLVMEFSRCHGDGSHALMRNRLWSSVQGLEKKG</sequence>
<gene>
    <name evidence="2" type="ORF">NPIL_475961</name>
</gene>
<dbReference type="Proteomes" id="UP000887013">
    <property type="component" value="Unassembled WGS sequence"/>
</dbReference>